<evidence type="ECO:0000313" key="3">
    <source>
        <dbReference type="EMBL" id="RWR20685.1"/>
    </source>
</evidence>
<keyword evidence="1 3" id="KW-0808">Transferase</keyword>
<dbReference type="InterPro" id="IPR050194">
    <property type="entry name" value="Glycosyltransferase_grp1"/>
</dbReference>
<protein>
    <submittedName>
        <fullName evidence="3">Colanic acid biosynthesis glycosyltransferase WcaL</fullName>
    </submittedName>
</protein>
<dbReference type="PANTHER" id="PTHR45947:SF14">
    <property type="entry name" value="SLL1723 PROTEIN"/>
    <property type="match status" value="1"/>
</dbReference>
<evidence type="ECO:0000259" key="2">
    <source>
        <dbReference type="Pfam" id="PF00534"/>
    </source>
</evidence>
<accession>A0A443JJC6</accession>
<evidence type="ECO:0000313" key="4">
    <source>
        <dbReference type="Proteomes" id="UP000285970"/>
    </source>
</evidence>
<feature type="domain" description="Glycosyl transferase family 1" evidence="2">
    <location>
        <begin position="220"/>
        <end position="369"/>
    </location>
</feature>
<gene>
    <name evidence="3" type="ORF">D8Y23_05415</name>
</gene>
<proteinExistence type="predicted"/>
<organism evidence="3 4">
    <name type="scientific">Microbacterium enclense</name>
    <dbReference type="NCBI Taxonomy" id="993073"/>
    <lineage>
        <taxon>Bacteria</taxon>
        <taxon>Bacillati</taxon>
        <taxon>Actinomycetota</taxon>
        <taxon>Actinomycetes</taxon>
        <taxon>Micrococcales</taxon>
        <taxon>Microbacteriaceae</taxon>
        <taxon>Microbacterium</taxon>
    </lineage>
</organism>
<comment type="caution">
    <text evidence="3">The sequence shown here is derived from an EMBL/GenBank/DDBJ whole genome shotgun (WGS) entry which is preliminary data.</text>
</comment>
<dbReference type="Gene3D" id="3.40.50.2000">
    <property type="entry name" value="Glycogen Phosphorylase B"/>
    <property type="match status" value="2"/>
</dbReference>
<dbReference type="GO" id="GO:0016757">
    <property type="term" value="F:glycosyltransferase activity"/>
    <property type="evidence" value="ECO:0007669"/>
    <property type="project" value="InterPro"/>
</dbReference>
<dbReference type="InterPro" id="IPR001296">
    <property type="entry name" value="Glyco_trans_1"/>
</dbReference>
<dbReference type="Pfam" id="PF00534">
    <property type="entry name" value="Glycos_transf_1"/>
    <property type="match status" value="1"/>
</dbReference>
<dbReference type="EMBL" id="RBZY01000014">
    <property type="protein sequence ID" value="RWR20685.1"/>
    <property type="molecule type" value="Genomic_DNA"/>
</dbReference>
<dbReference type="OrthoDB" id="506201at2"/>
<dbReference type="AlphaFoldDB" id="A0A443JJC6"/>
<name>A0A443JJC6_9MICO</name>
<dbReference type="RefSeq" id="WP_128217144.1">
    <property type="nucleotide sequence ID" value="NZ_RBZY01000014.1"/>
</dbReference>
<reference evidence="3 4" key="1">
    <citation type="journal article" date="2018" name="Front. Microbiol.">
        <title>Novel Insights Into Bacterial Dimethylsulfoniopropionate Catabolism in the East China Sea.</title>
        <authorList>
            <person name="Liu J."/>
            <person name="Liu J."/>
            <person name="Zhang S.H."/>
            <person name="Liang J."/>
            <person name="Lin H."/>
            <person name="Song D."/>
            <person name="Yang G.P."/>
            <person name="Todd J.D."/>
            <person name="Zhang X.H."/>
        </authorList>
    </citation>
    <scope>NUCLEOTIDE SEQUENCE [LARGE SCALE GENOMIC DNA]</scope>
    <source>
        <strain evidence="3 4">ZYFD042</strain>
    </source>
</reference>
<dbReference type="SUPFAM" id="SSF53756">
    <property type="entry name" value="UDP-Glycosyltransferase/glycogen phosphorylase"/>
    <property type="match status" value="1"/>
</dbReference>
<dbReference type="PANTHER" id="PTHR45947">
    <property type="entry name" value="SULFOQUINOVOSYL TRANSFERASE SQD2"/>
    <property type="match status" value="1"/>
</dbReference>
<evidence type="ECO:0000256" key="1">
    <source>
        <dbReference type="ARBA" id="ARBA00022679"/>
    </source>
</evidence>
<dbReference type="Proteomes" id="UP000285970">
    <property type="component" value="Unassembled WGS sequence"/>
</dbReference>
<sequence length="412" mass="44478">MPSESTPLIGYVLKMYPRFSETFVVTEILAREARGERLEIFALRPNDDTRFHAELARVQAPVRAVPVPRRLSSAWEGLRGAAREPELSAAVARHLPELLSADADDALQAIEVARQVHRRGITHLHAHFASTATTVARLAALLAGIPYSFTAHAKDIFHSSVDPVDLEQKLSDAAFAVTVSDFNLHHLQRTYRATAAVARVYNGLDLDRFPFVPRPARGGTLRLLAVGRLVEKKGFALLIDAVERLCGDGIDVTLDIVGDGELSAPLRSRAEASAASAAIRFLGPLPQGDVATHLREADVFVAPCLVGSDGNADGLPTVLLEAMATGIPCVSTAVTGIPEIIVDGRTGILCEPGDVDSLVDGLRRVTRADYPVRETTRQARALIEQRFDCRRQAQQLAELTAAAAAAQYREVA</sequence>